<comment type="caution">
    <text evidence="1">The sequence shown here is derived from an EMBL/GenBank/DDBJ whole genome shotgun (WGS) entry which is preliminary data.</text>
</comment>
<sequence>MAMTNPLPQSTEYLLVESPTGRTIFLGLFSLKRVRLAVAYHRSLLQPDLVAEEELEPSMNDFFPNAERERSISPNDKHMLGNGVADGLQYRTDELFRNFLDSQGSGSSPDQVNLPGFDTLDPNMDDFFDFGLPSAAGKSTEFFEKRQGCATGLGLLIMNDVLNASRSEARIAQFMAEKAERLISRLKDETAMNSCRKKELSAKEVRRAFRKGKKEVAEIFTNEFGELKRSYQSMGEYRSCRGTVGGLYLMMGSKILFRVGDGQAVEAHEKLREHGSMIPQIEERIWEQWAQIPVSLDSEEVGAGPPCDFGEVNQHVAPPEADSHLL</sequence>
<keyword evidence="2" id="KW-1185">Reference proteome</keyword>
<dbReference type="EMBL" id="JAGKQM010000012">
    <property type="protein sequence ID" value="KAH0898654.1"/>
    <property type="molecule type" value="Genomic_DNA"/>
</dbReference>
<dbReference type="Proteomes" id="UP000824890">
    <property type="component" value="Unassembled WGS sequence"/>
</dbReference>
<protein>
    <submittedName>
        <fullName evidence="1">Uncharacterized protein</fullName>
    </submittedName>
</protein>
<proteinExistence type="predicted"/>
<accession>A0ABQ8B1I5</accession>
<reference evidence="1 2" key="1">
    <citation type="submission" date="2021-05" db="EMBL/GenBank/DDBJ databases">
        <title>Genome Assembly of Synthetic Allotetraploid Brassica napus Reveals Homoeologous Exchanges between Subgenomes.</title>
        <authorList>
            <person name="Davis J.T."/>
        </authorList>
    </citation>
    <scope>NUCLEOTIDE SEQUENCE [LARGE SCALE GENOMIC DNA]</scope>
    <source>
        <strain evidence="2">cv. Da-Ae</strain>
        <tissue evidence="1">Seedling</tissue>
    </source>
</reference>
<evidence type="ECO:0000313" key="2">
    <source>
        <dbReference type="Proteomes" id="UP000824890"/>
    </source>
</evidence>
<evidence type="ECO:0000313" key="1">
    <source>
        <dbReference type="EMBL" id="KAH0898654.1"/>
    </source>
</evidence>
<gene>
    <name evidence="1" type="ORF">HID58_048222</name>
</gene>
<organism evidence="1 2">
    <name type="scientific">Brassica napus</name>
    <name type="common">Rape</name>
    <dbReference type="NCBI Taxonomy" id="3708"/>
    <lineage>
        <taxon>Eukaryota</taxon>
        <taxon>Viridiplantae</taxon>
        <taxon>Streptophyta</taxon>
        <taxon>Embryophyta</taxon>
        <taxon>Tracheophyta</taxon>
        <taxon>Spermatophyta</taxon>
        <taxon>Magnoliopsida</taxon>
        <taxon>eudicotyledons</taxon>
        <taxon>Gunneridae</taxon>
        <taxon>Pentapetalae</taxon>
        <taxon>rosids</taxon>
        <taxon>malvids</taxon>
        <taxon>Brassicales</taxon>
        <taxon>Brassicaceae</taxon>
        <taxon>Brassiceae</taxon>
        <taxon>Brassica</taxon>
    </lineage>
</organism>
<name>A0ABQ8B1I5_BRANA</name>